<dbReference type="OrthoDB" id="9805730at2"/>
<dbReference type="GO" id="GO:0003700">
    <property type="term" value="F:DNA-binding transcription factor activity"/>
    <property type="evidence" value="ECO:0007669"/>
    <property type="project" value="InterPro"/>
</dbReference>
<dbReference type="PROSITE" id="PS01124">
    <property type="entry name" value="HTH_ARAC_FAMILY_2"/>
    <property type="match status" value="1"/>
</dbReference>
<dbReference type="EMBL" id="VLKU01000008">
    <property type="protein sequence ID" value="TWI32922.1"/>
    <property type="molecule type" value="Genomic_DNA"/>
</dbReference>
<protein>
    <submittedName>
        <fullName evidence="5">Transcriptional regulator, AraC family</fullName>
    </submittedName>
</protein>
<keyword evidence="6" id="KW-1185">Reference proteome</keyword>
<evidence type="ECO:0000256" key="2">
    <source>
        <dbReference type="ARBA" id="ARBA00023125"/>
    </source>
</evidence>
<dbReference type="Gene3D" id="1.10.10.60">
    <property type="entry name" value="Homeodomain-like"/>
    <property type="match status" value="1"/>
</dbReference>
<keyword evidence="1" id="KW-0805">Transcription regulation</keyword>
<evidence type="ECO:0000256" key="1">
    <source>
        <dbReference type="ARBA" id="ARBA00023015"/>
    </source>
</evidence>
<proteinExistence type="predicted"/>
<reference evidence="5 6" key="1">
    <citation type="journal article" date="2015" name="Stand. Genomic Sci.">
        <title>Genomic Encyclopedia of Bacterial and Archaeal Type Strains, Phase III: the genomes of soil and plant-associated and newly described type strains.</title>
        <authorList>
            <person name="Whitman W.B."/>
            <person name="Woyke T."/>
            <person name="Klenk H.P."/>
            <person name="Zhou Y."/>
            <person name="Lilburn T.G."/>
            <person name="Beck B.J."/>
            <person name="De Vos P."/>
            <person name="Vandamme P."/>
            <person name="Eisen J.A."/>
            <person name="Garrity G."/>
            <person name="Hugenholtz P."/>
            <person name="Kyrpides N.C."/>
        </authorList>
    </citation>
    <scope>NUCLEOTIDE SEQUENCE [LARGE SCALE GENOMIC DNA]</scope>
    <source>
        <strain evidence="5 6">CGMCC 1.5364</strain>
    </source>
</reference>
<dbReference type="PANTHER" id="PTHR47894:SF4">
    <property type="entry name" value="HTH-TYPE TRANSCRIPTIONAL REGULATOR GADX"/>
    <property type="match status" value="1"/>
</dbReference>
<dbReference type="InterPro" id="IPR032687">
    <property type="entry name" value="AraC-type_N"/>
</dbReference>
<evidence type="ECO:0000259" key="4">
    <source>
        <dbReference type="PROSITE" id="PS01124"/>
    </source>
</evidence>
<dbReference type="PRINTS" id="PR00032">
    <property type="entry name" value="HTHARAC"/>
</dbReference>
<name>A0A562NL32_9RHOB</name>
<dbReference type="InterPro" id="IPR020449">
    <property type="entry name" value="Tscrpt_reg_AraC-type_HTH"/>
</dbReference>
<dbReference type="InterPro" id="IPR009057">
    <property type="entry name" value="Homeodomain-like_sf"/>
</dbReference>
<feature type="domain" description="HTH araC/xylS-type" evidence="4">
    <location>
        <begin position="215"/>
        <end position="313"/>
    </location>
</feature>
<accession>A0A562NL32</accession>
<dbReference type="Pfam" id="PF12833">
    <property type="entry name" value="HTH_18"/>
    <property type="match status" value="1"/>
</dbReference>
<dbReference type="SMART" id="SM00342">
    <property type="entry name" value="HTH_ARAC"/>
    <property type="match status" value="1"/>
</dbReference>
<dbReference type="InterPro" id="IPR018060">
    <property type="entry name" value="HTH_AraC"/>
</dbReference>
<evidence type="ECO:0000313" key="5">
    <source>
        <dbReference type="EMBL" id="TWI32922.1"/>
    </source>
</evidence>
<sequence length="322" mass="35495">MQTSWIRAPVIPSLIGESGPSEAAVPLDFFVGQLEASRSNSKNPMALWSLGEAIDLRSLGCLGEAVLNSATLGKALRVFAQGFAVIQSNTQVQTLVDENETHVTYRVLDPHIWPRRADAELSLGLIRGICAAFGLRRDAVRAVGFEHQQDSDTRPFAQHAGCALSFGHEENRLTLPTQALSQRRSTEPSPEVERQSLKVLENALTEQRRTAPASQRVRQTVLSQLGRGDVSQQAVASALGMSERSLRRALAQEGRPFHEILEECRRAQGFALLVRTDQRLSEIALALGYSDQTAFSRAFSRWFGLSPLEIRRNGAIEESVIR</sequence>
<dbReference type="Pfam" id="PF12625">
    <property type="entry name" value="Arabinose_bd"/>
    <property type="match status" value="1"/>
</dbReference>
<comment type="caution">
    <text evidence="5">The sequence shown here is derived from an EMBL/GenBank/DDBJ whole genome shotgun (WGS) entry which is preliminary data.</text>
</comment>
<dbReference type="GO" id="GO:0000976">
    <property type="term" value="F:transcription cis-regulatory region binding"/>
    <property type="evidence" value="ECO:0007669"/>
    <property type="project" value="TreeGrafter"/>
</dbReference>
<evidence type="ECO:0000313" key="6">
    <source>
        <dbReference type="Proteomes" id="UP000316225"/>
    </source>
</evidence>
<dbReference type="PANTHER" id="PTHR47894">
    <property type="entry name" value="HTH-TYPE TRANSCRIPTIONAL REGULATOR GADX"/>
    <property type="match status" value="1"/>
</dbReference>
<keyword evidence="2" id="KW-0238">DNA-binding</keyword>
<dbReference type="Proteomes" id="UP000316225">
    <property type="component" value="Unassembled WGS sequence"/>
</dbReference>
<dbReference type="AlphaFoldDB" id="A0A562NL32"/>
<dbReference type="GO" id="GO:0005829">
    <property type="term" value="C:cytosol"/>
    <property type="evidence" value="ECO:0007669"/>
    <property type="project" value="TreeGrafter"/>
</dbReference>
<organism evidence="5 6">
    <name type="scientific">Paracoccus sulfuroxidans</name>
    <dbReference type="NCBI Taxonomy" id="384678"/>
    <lineage>
        <taxon>Bacteria</taxon>
        <taxon>Pseudomonadati</taxon>
        <taxon>Pseudomonadota</taxon>
        <taxon>Alphaproteobacteria</taxon>
        <taxon>Rhodobacterales</taxon>
        <taxon>Paracoccaceae</taxon>
        <taxon>Paracoccus</taxon>
    </lineage>
</organism>
<dbReference type="SUPFAM" id="SSF46689">
    <property type="entry name" value="Homeodomain-like"/>
    <property type="match status" value="1"/>
</dbReference>
<gene>
    <name evidence="5" type="ORF">IQ24_02804</name>
</gene>
<keyword evidence="3" id="KW-0804">Transcription</keyword>
<evidence type="ECO:0000256" key="3">
    <source>
        <dbReference type="ARBA" id="ARBA00023163"/>
    </source>
</evidence>